<dbReference type="SUPFAM" id="SSF47757">
    <property type="entry name" value="Chemotaxis receptor methyltransferase CheR, N-terminal domain"/>
    <property type="match status" value="1"/>
</dbReference>
<dbReference type="PANTHER" id="PTHR24422">
    <property type="entry name" value="CHEMOTAXIS PROTEIN METHYLTRANSFERASE"/>
    <property type="match status" value="1"/>
</dbReference>
<dbReference type="InterPro" id="IPR022641">
    <property type="entry name" value="CheR_N"/>
</dbReference>
<dbReference type="EC" id="2.1.1.80" evidence="2"/>
<dbReference type="PRINTS" id="PR00996">
    <property type="entry name" value="CHERMTFRASE"/>
</dbReference>
<dbReference type="Gene3D" id="1.10.155.10">
    <property type="entry name" value="Chemotaxis receptor methyltransferase CheR, N-terminal domain"/>
    <property type="match status" value="1"/>
</dbReference>
<gene>
    <name evidence="7" type="ORF">AQ619_00465</name>
</gene>
<dbReference type="PANTHER" id="PTHR24422:SF21">
    <property type="entry name" value="CHEMOTAXIS PROTEIN METHYLTRANSFERASE 1"/>
    <property type="match status" value="1"/>
</dbReference>
<dbReference type="Pfam" id="PF01739">
    <property type="entry name" value="CheR"/>
    <property type="match status" value="1"/>
</dbReference>
<evidence type="ECO:0000259" key="6">
    <source>
        <dbReference type="PROSITE" id="PS50123"/>
    </source>
</evidence>
<dbReference type="InterPro" id="IPR036804">
    <property type="entry name" value="CheR_N_sf"/>
</dbReference>
<comment type="catalytic activity">
    <reaction evidence="1">
        <text>L-glutamyl-[protein] + S-adenosyl-L-methionine = [protein]-L-glutamate 5-O-methyl ester + S-adenosyl-L-homocysteine</text>
        <dbReference type="Rhea" id="RHEA:24452"/>
        <dbReference type="Rhea" id="RHEA-COMP:10208"/>
        <dbReference type="Rhea" id="RHEA-COMP:10311"/>
        <dbReference type="ChEBI" id="CHEBI:29973"/>
        <dbReference type="ChEBI" id="CHEBI:57856"/>
        <dbReference type="ChEBI" id="CHEBI:59789"/>
        <dbReference type="ChEBI" id="CHEBI:82795"/>
        <dbReference type="EC" id="2.1.1.80"/>
    </reaction>
</comment>
<keyword evidence="5" id="KW-0949">S-adenosyl-L-methionine</keyword>
<evidence type="ECO:0000256" key="5">
    <source>
        <dbReference type="ARBA" id="ARBA00022691"/>
    </source>
</evidence>
<evidence type="ECO:0000313" key="7">
    <source>
        <dbReference type="EMBL" id="ALL11966.1"/>
    </source>
</evidence>
<keyword evidence="3" id="KW-0489">Methyltransferase</keyword>
<dbReference type="KEGG" id="chq:AQ619_00465"/>
<name>A0A0P0NWA9_9CAUL</name>
<dbReference type="PROSITE" id="PS50123">
    <property type="entry name" value="CHER"/>
    <property type="match status" value="1"/>
</dbReference>
<evidence type="ECO:0000256" key="2">
    <source>
        <dbReference type="ARBA" id="ARBA00012534"/>
    </source>
</evidence>
<keyword evidence="4" id="KW-0808">Transferase</keyword>
<evidence type="ECO:0000256" key="1">
    <source>
        <dbReference type="ARBA" id="ARBA00001541"/>
    </source>
</evidence>
<accession>A0A0P0NWA9</accession>
<sequence length="277" mass="31046">MTSEDMELLAALGRARAGLHIDVDKTYVVESRLAPLARREGFDSIDALMATLRSKREERLIWAVIEALTFNETQFFRDRAVFAHLRDTVLPTLSRARRDQPIRLWSAACSTGQEVYSLAMAAGDCRDVEPGAKFEFFGSDLSERCLEKAQSGLYTQFEVQRGLPIAQLVKHFANQDDTWEISPRIRQSVRWKRINLLSDLSALGRFDVILLRHVLDGLEPSYHGRIIESLTARLADDGVLVLGPDDALPFAATELFEASDQAGVFVRRSDHQAEAAA</sequence>
<dbReference type="RefSeq" id="WP_062142748.1">
    <property type="nucleotide sequence ID" value="NZ_CP013002.1"/>
</dbReference>
<dbReference type="OrthoDB" id="9816309at2"/>
<dbReference type="Gene3D" id="3.40.50.150">
    <property type="entry name" value="Vaccinia Virus protein VP39"/>
    <property type="match status" value="1"/>
</dbReference>
<dbReference type="InterPro" id="IPR050903">
    <property type="entry name" value="Bact_Chemotaxis_MeTrfase"/>
</dbReference>
<dbReference type="AlphaFoldDB" id="A0A0P0NWA9"/>
<keyword evidence="8" id="KW-1185">Reference proteome</keyword>
<feature type="domain" description="CheR-type methyltransferase" evidence="6">
    <location>
        <begin position="1"/>
        <end position="269"/>
    </location>
</feature>
<dbReference type="GO" id="GO:0008983">
    <property type="term" value="F:protein-glutamate O-methyltransferase activity"/>
    <property type="evidence" value="ECO:0007669"/>
    <property type="project" value="UniProtKB-EC"/>
</dbReference>
<evidence type="ECO:0000256" key="3">
    <source>
        <dbReference type="ARBA" id="ARBA00022603"/>
    </source>
</evidence>
<dbReference type="EMBL" id="CP013002">
    <property type="protein sequence ID" value="ALL11966.1"/>
    <property type="molecule type" value="Genomic_DNA"/>
</dbReference>
<dbReference type="Pfam" id="PF03705">
    <property type="entry name" value="CheR_N"/>
    <property type="match status" value="1"/>
</dbReference>
<dbReference type="Proteomes" id="UP000056905">
    <property type="component" value="Chromosome"/>
</dbReference>
<evidence type="ECO:0000313" key="8">
    <source>
        <dbReference type="Proteomes" id="UP000056905"/>
    </source>
</evidence>
<dbReference type="SMART" id="SM00138">
    <property type="entry name" value="MeTrc"/>
    <property type="match status" value="1"/>
</dbReference>
<proteinExistence type="predicted"/>
<dbReference type="GO" id="GO:0032259">
    <property type="term" value="P:methylation"/>
    <property type="evidence" value="ECO:0007669"/>
    <property type="project" value="UniProtKB-KW"/>
</dbReference>
<dbReference type="SUPFAM" id="SSF53335">
    <property type="entry name" value="S-adenosyl-L-methionine-dependent methyltransferases"/>
    <property type="match status" value="1"/>
</dbReference>
<reference evidence="7 8" key="1">
    <citation type="submission" date="2015-10" db="EMBL/GenBank/DDBJ databases">
        <title>Conservation of the essential genome among Caulobacter and Brevundimonas species.</title>
        <authorList>
            <person name="Scott D."/>
            <person name="Ely B."/>
        </authorList>
    </citation>
    <scope>NUCLEOTIDE SEQUENCE [LARGE SCALE GENOMIC DNA]</scope>
    <source>
        <strain evidence="7 8">CB4</strain>
    </source>
</reference>
<organism evidence="7 8">
    <name type="scientific">Caulobacter henricii</name>
    <dbReference type="NCBI Taxonomy" id="69395"/>
    <lineage>
        <taxon>Bacteria</taxon>
        <taxon>Pseudomonadati</taxon>
        <taxon>Pseudomonadota</taxon>
        <taxon>Alphaproteobacteria</taxon>
        <taxon>Caulobacterales</taxon>
        <taxon>Caulobacteraceae</taxon>
        <taxon>Caulobacter</taxon>
    </lineage>
</organism>
<protein>
    <recommendedName>
        <fullName evidence="2">protein-glutamate O-methyltransferase</fullName>
        <ecNumber evidence="2">2.1.1.80</ecNumber>
    </recommendedName>
</protein>
<dbReference type="InterPro" id="IPR022642">
    <property type="entry name" value="CheR_C"/>
</dbReference>
<dbReference type="InterPro" id="IPR000780">
    <property type="entry name" value="CheR_MeTrfase"/>
</dbReference>
<dbReference type="InterPro" id="IPR029063">
    <property type="entry name" value="SAM-dependent_MTases_sf"/>
</dbReference>
<evidence type="ECO:0000256" key="4">
    <source>
        <dbReference type="ARBA" id="ARBA00022679"/>
    </source>
</evidence>
<dbReference type="STRING" id="69395.AQ619_00465"/>